<dbReference type="FunFam" id="3.20.10.10:FF:000003">
    <property type="entry name" value="Branched-chain-amino-acid aminotransferase"/>
    <property type="match status" value="1"/>
</dbReference>
<comment type="catalytic activity">
    <reaction evidence="9">
        <text>L-leucine + 2-oxoglutarate = 4-methyl-2-oxopentanoate + L-glutamate</text>
        <dbReference type="Rhea" id="RHEA:18321"/>
        <dbReference type="ChEBI" id="CHEBI:16810"/>
        <dbReference type="ChEBI" id="CHEBI:17865"/>
        <dbReference type="ChEBI" id="CHEBI:29985"/>
        <dbReference type="ChEBI" id="CHEBI:57427"/>
        <dbReference type="EC" id="2.6.1.42"/>
    </reaction>
</comment>
<reference evidence="10" key="2">
    <citation type="submission" date="2023-06" db="EMBL/GenBank/DDBJ databases">
        <authorList>
            <person name="Ma L."/>
            <person name="Liu K.-W."/>
            <person name="Li Z."/>
            <person name="Hsiao Y.-Y."/>
            <person name="Qi Y."/>
            <person name="Fu T."/>
            <person name="Tang G."/>
            <person name="Zhang D."/>
            <person name="Sun W.-H."/>
            <person name="Liu D.-K."/>
            <person name="Li Y."/>
            <person name="Chen G.-Z."/>
            <person name="Liu X.-D."/>
            <person name="Liao X.-Y."/>
            <person name="Jiang Y.-T."/>
            <person name="Yu X."/>
            <person name="Hao Y."/>
            <person name="Huang J."/>
            <person name="Zhao X.-W."/>
            <person name="Ke S."/>
            <person name="Chen Y.-Y."/>
            <person name="Wu W.-L."/>
            <person name="Hsu J.-L."/>
            <person name="Lin Y.-F."/>
            <person name="Huang M.-D."/>
            <person name="Li C.-Y."/>
            <person name="Huang L."/>
            <person name="Wang Z.-W."/>
            <person name="Zhao X."/>
            <person name="Zhong W.-Y."/>
            <person name="Peng D.-H."/>
            <person name="Ahmad S."/>
            <person name="Lan S."/>
            <person name="Zhang J.-S."/>
            <person name="Tsai W.-C."/>
            <person name="Van De Peer Y."/>
            <person name="Liu Z.-J."/>
        </authorList>
    </citation>
    <scope>NUCLEOTIDE SEQUENCE</scope>
    <source>
        <strain evidence="10">CP</strain>
        <tissue evidence="10">Leaves</tissue>
    </source>
</reference>
<dbReference type="AlphaFoldDB" id="A0AAV9CRR0"/>
<keyword evidence="4 9" id="KW-0808">Transferase</keyword>
<dbReference type="PIRSF" id="PIRSF006468">
    <property type="entry name" value="BCAT1"/>
    <property type="match status" value="1"/>
</dbReference>
<dbReference type="PANTHER" id="PTHR42825:SF29">
    <property type="entry name" value="BRANCHED-CHAIN-AMINO-ACID AMINOTRANSFERASE"/>
    <property type="match status" value="1"/>
</dbReference>
<dbReference type="EMBL" id="JAUJYO010000017">
    <property type="protein sequence ID" value="KAK1291399.1"/>
    <property type="molecule type" value="Genomic_DNA"/>
</dbReference>
<dbReference type="InterPro" id="IPR043132">
    <property type="entry name" value="BCAT-like_C"/>
</dbReference>
<keyword evidence="9" id="KW-0100">Branched-chain amino acid biosynthesis</keyword>
<dbReference type="CDD" id="cd01557">
    <property type="entry name" value="BCAT_beta_family"/>
    <property type="match status" value="1"/>
</dbReference>
<keyword evidence="9" id="KW-0028">Amino-acid biosynthesis</keyword>
<comment type="catalytic activity">
    <reaction evidence="9">
        <text>L-isoleucine + 2-oxoglutarate = (S)-3-methyl-2-oxopentanoate + L-glutamate</text>
        <dbReference type="Rhea" id="RHEA:24801"/>
        <dbReference type="ChEBI" id="CHEBI:16810"/>
        <dbReference type="ChEBI" id="CHEBI:29985"/>
        <dbReference type="ChEBI" id="CHEBI:35146"/>
        <dbReference type="ChEBI" id="CHEBI:58045"/>
        <dbReference type="EC" id="2.6.1.42"/>
    </reaction>
</comment>
<dbReference type="GO" id="GO:0008652">
    <property type="term" value="P:amino acid biosynthetic process"/>
    <property type="evidence" value="ECO:0007669"/>
    <property type="project" value="UniProtKB-KW"/>
</dbReference>
<dbReference type="Proteomes" id="UP001180020">
    <property type="component" value="Unassembled WGS sequence"/>
</dbReference>
<dbReference type="EC" id="2.6.1.42" evidence="9"/>
<evidence type="ECO:0000256" key="5">
    <source>
        <dbReference type="ARBA" id="ARBA00022898"/>
    </source>
</evidence>
<sequence>MLARSLRRSGGHGSIGSSLLCSYFSTDGGHCSFTSQVASALPVTSETSTLDSYRTDDGYANVNWDELGFGLTTTDYMYVMKCSKDDKFSCGKLSPYGNIELSPSSGILNYGQGLFEGLKAYRKKDGRFLLFRPEENARRMQIGAERLCMNAPSVDEFIDAVKQTVLANKRWIPPPGKGSLYIRPLLIGSGPVLGLAPAPEYTFLVYASPVGNYFKEGREPINLLVEDRMYRSTPGGTGGIKTITNYAPVLKAQCEAKAKGFTDILFLDSTTKENLEEAASCNIFIFKDNVISTPDTQGTILSGVTRKSIIDMARNYGYQVEERPITIKELMAADEVFCTGTAVVVAPVGSITYHGKRVQYKVGELSRKLYMSLTCIQMGLLEDKMGWTVEVE</sequence>
<keyword evidence="11" id="KW-1185">Reference proteome</keyword>
<dbReference type="InterPro" id="IPR043131">
    <property type="entry name" value="BCAT-like_N"/>
</dbReference>
<dbReference type="GO" id="GO:0004084">
    <property type="term" value="F:branched-chain-amino-acid transaminase activity"/>
    <property type="evidence" value="ECO:0007669"/>
    <property type="project" value="UniProtKB-EC"/>
</dbReference>
<dbReference type="InterPro" id="IPR033939">
    <property type="entry name" value="BCAT_family"/>
</dbReference>
<dbReference type="FunFam" id="3.30.470.10:FF:000003">
    <property type="entry name" value="Branched-chain-amino-acid aminotransferase"/>
    <property type="match status" value="1"/>
</dbReference>
<keyword evidence="3 9" id="KW-0032">Aminotransferase</keyword>
<evidence type="ECO:0000256" key="1">
    <source>
        <dbReference type="ARBA" id="ARBA00001933"/>
    </source>
</evidence>
<dbReference type="GO" id="GO:0005737">
    <property type="term" value="C:cytoplasm"/>
    <property type="evidence" value="ECO:0007669"/>
    <property type="project" value="UniProtKB-ARBA"/>
</dbReference>
<evidence type="ECO:0000256" key="7">
    <source>
        <dbReference type="RuleBase" id="RU004106"/>
    </source>
</evidence>
<dbReference type="Gene3D" id="3.30.470.10">
    <property type="match status" value="1"/>
</dbReference>
<comment type="cofactor">
    <cofactor evidence="1 8">
        <name>pyridoxal 5'-phosphate</name>
        <dbReference type="ChEBI" id="CHEBI:597326"/>
    </cofactor>
</comment>
<dbReference type="Gene3D" id="3.20.10.10">
    <property type="entry name" value="D-amino Acid Aminotransferase, subunit A, domain 2"/>
    <property type="match status" value="1"/>
</dbReference>
<evidence type="ECO:0000256" key="6">
    <source>
        <dbReference type="PIRSR" id="PIRSR006468-1"/>
    </source>
</evidence>
<comment type="similarity">
    <text evidence="2 7">Belongs to the class-IV pyridoxal-phosphate-dependent aminotransferase family.</text>
</comment>
<evidence type="ECO:0000256" key="4">
    <source>
        <dbReference type="ARBA" id="ARBA00022679"/>
    </source>
</evidence>
<gene>
    <name evidence="10" type="ORF">QJS10_CPB17g02634</name>
</gene>
<dbReference type="SUPFAM" id="SSF56752">
    <property type="entry name" value="D-aminoacid aminotransferase-like PLP-dependent enzymes"/>
    <property type="match status" value="1"/>
</dbReference>
<dbReference type="Pfam" id="PF01063">
    <property type="entry name" value="Aminotran_4"/>
    <property type="match status" value="1"/>
</dbReference>
<dbReference type="PROSITE" id="PS00770">
    <property type="entry name" value="AA_TRANSFER_CLASS_4"/>
    <property type="match status" value="1"/>
</dbReference>
<feature type="modified residue" description="N6-(pyridoxal phosphate)lysine" evidence="6">
    <location>
        <position position="241"/>
    </location>
</feature>
<evidence type="ECO:0000256" key="8">
    <source>
        <dbReference type="RuleBase" id="RU004516"/>
    </source>
</evidence>
<evidence type="ECO:0000313" key="11">
    <source>
        <dbReference type="Proteomes" id="UP001180020"/>
    </source>
</evidence>
<evidence type="ECO:0000256" key="9">
    <source>
        <dbReference type="RuleBase" id="RU004517"/>
    </source>
</evidence>
<proteinExistence type="inferred from homology"/>
<dbReference type="PANTHER" id="PTHR42825">
    <property type="entry name" value="AMINO ACID AMINOTRANSFERASE"/>
    <property type="match status" value="1"/>
</dbReference>
<dbReference type="InterPro" id="IPR001544">
    <property type="entry name" value="Aminotrans_IV"/>
</dbReference>
<comment type="catalytic activity">
    <reaction evidence="9">
        <text>L-valine + 2-oxoglutarate = 3-methyl-2-oxobutanoate + L-glutamate</text>
        <dbReference type="Rhea" id="RHEA:24813"/>
        <dbReference type="ChEBI" id="CHEBI:11851"/>
        <dbReference type="ChEBI" id="CHEBI:16810"/>
        <dbReference type="ChEBI" id="CHEBI:29985"/>
        <dbReference type="ChEBI" id="CHEBI:57762"/>
        <dbReference type="EC" id="2.6.1.42"/>
    </reaction>
</comment>
<evidence type="ECO:0000313" key="10">
    <source>
        <dbReference type="EMBL" id="KAK1291399.1"/>
    </source>
</evidence>
<organism evidence="10 11">
    <name type="scientific">Acorus calamus</name>
    <name type="common">Sweet flag</name>
    <dbReference type="NCBI Taxonomy" id="4465"/>
    <lineage>
        <taxon>Eukaryota</taxon>
        <taxon>Viridiplantae</taxon>
        <taxon>Streptophyta</taxon>
        <taxon>Embryophyta</taxon>
        <taxon>Tracheophyta</taxon>
        <taxon>Spermatophyta</taxon>
        <taxon>Magnoliopsida</taxon>
        <taxon>Liliopsida</taxon>
        <taxon>Acoraceae</taxon>
        <taxon>Acorus</taxon>
    </lineage>
</organism>
<accession>A0AAV9CRR0</accession>
<keyword evidence="5 8" id="KW-0663">Pyridoxal phosphate</keyword>
<reference evidence="10" key="1">
    <citation type="journal article" date="2023" name="Nat. Commun.">
        <title>Diploid and tetraploid genomes of Acorus and the evolution of monocots.</title>
        <authorList>
            <person name="Ma L."/>
            <person name="Liu K.W."/>
            <person name="Li Z."/>
            <person name="Hsiao Y.Y."/>
            <person name="Qi Y."/>
            <person name="Fu T."/>
            <person name="Tang G.D."/>
            <person name="Zhang D."/>
            <person name="Sun W.H."/>
            <person name="Liu D.K."/>
            <person name="Li Y."/>
            <person name="Chen G.Z."/>
            <person name="Liu X.D."/>
            <person name="Liao X.Y."/>
            <person name="Jiang Y.T."/>
            <person name="Yu X."/>
            <person name="Hao Y."/>
            <person name="Huang J."/>
            <person name="Zhao X.W."/>
            <person name="Ke S."/>
            <person name="Chen Y.Y."/>
            <person name="Wu W.L."/>
            <person name="Hsu J.L."/>
            <person name="Lin Y.F."/>
            <person name="Huang M.D."/>
            <person name="Li C.Y."/>
            <person name="Huang L."/>
            <person name="Wang Z.W."/>
            <person name="Zhao X."/>
            <person name="Zhong W.Y."/>
            <person name="Peng D.H."/>
            <person name="Ahmad S."/>
            <person name="Lan S."/>
            <person name="Zhang J.S."/>
            <person name="Tsai W.C."/>
            <person name="Van de Peer Y."/>
            <person name="Liu Z.J."/>
        </authorList>
    </citation>
    <scope>NUCLEOTIDE SEQUENCE</scope>
    <source>
        <strain evidence="10">CP</strain>
    </source>
</reference>
<evidence type="ECO:0000256" key="3">
    <source>
        <dbReference type="ARBA" id="ARBA00022576"/>
    </source>
</evidence>
<dbReference type="InterPro" id="IPR018300">
    <property type="entry name" value="Aminotrans_IV_CS"/>
</dbReference>
<comment type="caution">
    <text evidence="10">The sequence shown here is derived from an EMBL/GenBank/DDBJ whole genome shotgun (WGS) entry which is preliminary data.</text>
</comment>
<evidence type="ECO:0000256" key="2">
    <source>
        <dbReference type="ARBA" id="ARBA00009320"/>
    </source>
</evidence>
<protein>
    <recommendedName>
        <fullName evidence="9">Branched-chain-amino-acid aminotransferase</fullName>
        <ecNumber evidence="9">2.6.1.42</ecNumber>
    </recommendedName>
</protein>
<dbReference type="InterPro" id="IPR036038">
    <property type="entry name" value="Aminotransferase-like"/>
</dbReference>
<dbReference type="GO" id="GO:0009082">
    <property type="term" value="P:branched-chain amino acid biosynthetic process"/>
    <property type="evidence" value="ECO:0007669"/>
    <property type="project" value="UniProtKB-KW"/>
</dbReference>
<dbReference type="NCBIfam" id="NF009897">
    <property type="entry name" value="PRK13357.1"/>
    <property type="match status" value="1"/>
</dbReference>
<dbReference type="NCBIfam" id="TIGR01123">
    <property type="entry name" value="ilvE_II"/>
    <property type="match status" value="1"/>
</dbReference>
<name>A0AAV9CRR0_ACOCL</name>
<dbReference type="InterPro" id="IPR005786">
    <property type="entry name" value="B_amino_transII"/>
</dbReference>